<comment type="caution">
    <text evidence="2">The sequence shown here is derived from an EMBL/GenBank/DDBJ whole genome shotgun (WGS) entry which is preliminary data.</text>
</comment>
<dbReference type="PANTHER" id="PTHR34322:SF2">
    <property type="entry name" value="TRANSPOSASE IS200-LIKE DOMAIN-CONTAINING PROTEIN"/>
    <property type="match status" value="1"/>
</dbReference>
<evidence type="ECO:0000313" key="3">
    <source>
        <dbReference type="Proteomes" id="UP000054078"/>
    </source>
</evidence>
<dbReference type="STRING" id="1299998.AUL39_10355"/>
<dbReference type="Proteomes" id="UP000054078">
    <property type="component" value="Unassembled WGS sequence"/>
</dbReference>
<dbReference type="GO" id="GO:0003677">
    <property type="term" value="F:DNA binding"/>
    <property type="evidence" value="ECO:0007669"/>
    <property type="project" value="InterPro"/>
</dbReference>
<dbReference type="Gene3D" id="3.30.70.1290">
    <property type="entry name" value="Transposase IS200-like"/>
    <property type="match status" value="1"/>
</dbReference>
<reference evidence="2 3" key="1">
    <citation type="submission" date="2015-12" db="EMBL/GenBank/DDBJ databases">
        <title>Draft Genome Sequence of Olsenella scatoligenes SK9K4T; a Producer of 3-Methylindole- (skatole) and 4-Methylphenol- (p-cresol) Isolated from Pig Feces.</title>
        <authorList>
            <person name="Li X."/>
            <person name="Borg B."/>
            <person name="Canibe N."/>
        </authorList>
    </citation>
    <scope>NUCLEOTIDE SEQUENCE [LARGE SCALE GENOMIC DNA]</scope>
    <source>
        <strain evidence="2 3">SK9K4</strain>
    </source>
</reference>
<proteinExistence type="predicted"/>
<keyword evidence="3" id="KW-1185">Reference proteome</keyword>
<organism evidence="2 3">
    <name type="scientific">Tractidigestivibacter scatoligenes</name>
    <name type="common">Olsenella scatoligenes</name>
    <dbReference type="NCBI Taxonomy" id="1299998"/>
    <lineage>
        <taxon>Bacteria</taxon>
        <taxon>Bacillati</taxon>
        <taxon>Actinomycetota</taxon>
        <taxon>Coriobacteriia</taxon>
        <taxon>Coriobacteriales</taxon>
        <taxon>Atopobiaceae</taxon>
        <taxon>Tractidigestivibacter</taxon>
    </lineage>
</organism>
<accession>A0A117J3Q1</accession>
<feature type="domain" description="Transposase IS200-like" evidence="1">
    <location>
        <begin position="9"/>
        <end position="123"/>
    </location>
</feature>
<evidence type="ECO:0000313" key="2">
    <source>
        <dbReference type="EMBL" id="KUH57702.1"/>
    </source>
</evidence>
<dbReference type="AlphaFoldDB" id="A0A117J3Q1"/>
<sequence length="252" mass="28170">MARAARVRSESGFYHVILKGNGRQILFECDADRLGFLKLLRGSFLECDITLLAWCLMDNHVHLLVEDARDVLSSAMQKVATTYALQYNTRSGHIGHVFQQRFRSFPIEGDSYLLEAMRYIHNNPAKAGIASAASYRWSSYHEYLGESLWGQRFADTRVLLGMLGGVDEFANFSLDETVGDGYQPNLRPRIPDDTAAEVLAGILDNLPPSLLKSVERGRRDAVLLELKTAGLSIRQIERLTGIGRNIVARAGR</sequence>
<dbReference type="PANTHER" id="PTHR34322">
    <property type="entry name" value="TRANSPOSASE, Y1_TNP DOMAIN-CONTAINING"/>
    <property type="match status" value="1"/>
</dbReference>
<dbReference type="RefSeq" id="WP_059056013.1">
    <property type="nucleotide sequence ID" value="NZ_LOJF01000012.1"/>
</dbReference>
<evidence type="ECO:0000259" key="1">
    <source>
        <dbReference type="SMART" id="SM01321"/>
    </source>
</evidence>
<name>A0A117J3Q1_TRASO</name>
<dbReference type="Pfam" id="PF01797">
    <property type="entry name" value="Y1_Tnp"/>
    <property type="match status" value="1"/>
</dbReference>
<dbReference type="SMART" id="SM01321">
    <property type="entry name" value="Y1_Tnp"/>
    <property type="match status" value="1"/>
</dbReference>
<gene>
    <name evidence="2" type="ORF">AUL39_10355</name>
</gene>
<dbReference type="SUPFAM" id="SSF143422">
    <property type="entry name" value="Transposase IS200-like"/>
    <property type="match status" value="1"/>
</dbReference>
<dbReference type="GO" id="GO:0004803">
    <property type="term" value="F:transposase activity"/>
    <property type="evidence" value="ECO:0007669"/>
    <property type="project" value="InterPro"/>
</dbReference>
<dbReference type="InterPro" id="IPR002686">
    <property type="entry name" value="Transposase_17"/>
</dbReference>
<dbReference type="EMBL" id="LOJF01000012">
    <property type="protein sequence ID" value="KUH57702.1"/>
    <property type="molecule type" value="Genomic_DNA"/>
</dbReference>
<dbReference type="OrthoDB" id="9814067at2"/>
<dbReference type="GO" id="GO:0006313">
    <property type="term" value="P:DNA transposition"/>
    <property type="evidence" value="ECO:0007669"/>
    <property type="project" value="InterPro"/>
</dbReference>
<dbReference type="InterPro" id="IPR036515">
    <property type="entry name" value="Transposase_17_sf"/>
</dbReference>
<protein>
    <recommendedName>
        <fullName evidence="1">Transposase IS200-like domain-containing protein</fullName>
    </recommendedName>
</protein>